<accession>A0A6A4VZC5</accession>
<evidence type="ECO:0000313" key="2">
    <source>
        <dbReference type="EMBL" id="KAF0298993.1"/>
    </source>
</evidence>
<dbReference type="EMBL" id="VIIS01001399">
    <property type="protein sequence ID" value="KAF0298993.1"/>
    <property type="molecule type" value="Genomic_DNA"/>
</dbReference>
<sequence>MTPQLVLCCVAAVSGAALPHLFPPPLVRYAPSAVYHTQYAVPVPVSGPAAAADGTVTLVTLRNSKDSPYLLEMLAGRLEERVTPVFTRLQSVLVEAAPEFTNSKVSEVLLELRLESLADGGAGEQELQLRDPGDAVVVEAAPAEDPADAPADAVFVNSKESEALRVLRVQSLREGLTGRRPPLVSQDAIIVDAEAGSGDSEQV</sequence>
<feature type="signal peptide" evidence="1">
    <location>
        <begin position="1"/>
        <end position="17"/>
    </location>
</feature>
<name>A0A6A4VZC5_AMPAM</name>
<dbReference type="Proteomes" id="UP000440578">
    <property type="component" value="Unassembled WGS sequence"/>
</dbReference>
<comment type="caution">
    <text evidence="2">The sequence shown here is derived from an EMBL/GenBank/DDBJ whole genome shotgun (WGS) entry which is preliminary data.</text>
</comment>
<proteinExistence type="predicted"/>
<dbReference type="AlphaFoldDB" id="A0A6A4VZC5"/>
<evidence type="ECO:0000313" key="3">
    <source>
        <dbReference type="Proteomes" id="UP000440578"/>
    </source>
</evidence>
<protein>
    <submittedName>
        <fullName evidence="2">Uncharacterized protein</fullName>
    </submittedName>
</protein>
<feature type="chain" id="PRO_5025631476" evidence="1">
    <location>
        <begin position="18"/>
        <end position="203"/>
    </location>
</feature>
<keyword evidence="3" id="KW-1185">Reference proteome</keyword>
<gene>
    <name evidence="2" type="ORF">FJT64_003691</name>
</gene>
<evidence type="ECO:0000256" key="1">
    <source>
        <dbReference type="SAM" id="SignalP"/>
    </source>
</evidence>
<keyword evidence="1" id="KW-0732">Signal</keyword>
<organism evidence="2 3">
    <name type="scientific">Amphibalanus amphitrite</name>
    <name type="common">Striped barnacle</name>
    <name type="synonym">Balanus amphitrite</name>
    <dbReference type="NCBI Taxonomy" id="1232801"/>
    <lineage>
        <taxon>Eukaryota</taxon>
        <taxon>Metazoa</taxon>
        <taxon>Ecdysozoa</taxon>
        <taxon>Arthropoda</taxon>
        <taxon>Crustacea</taxon>
        <taxon>Multicrustacea</taxon>
        <taxon>Cirripedia</taxon>
        <taxon>Thoracica</taxon>
        <taxon>Thoracicalcarea</taxon>
        <taxon>Balanomorpha</taxon>
        <taxon>Balanoidea</taxon>
        <taxon>Balanidae</taxon>
        <taxon>Amphibalaninae</taxon>
        <taxon>Amphibalanus</taxon>
    </lineage>
</organism>
<reference evidence="2 3" key="1">
    <citation type="submission" date="2019-07" db="EMBL/GenBank/DDBJ databases">
        <title>Draft genome assembly of a fouling barnacle, Amphibalanus amphitrite (Darwin, 1854): The first reference genome for Thecostraca.</title>
        <authorList>
            <person name="Kim W."/>
        </authorList>
    </citation>
    <scope>NUCLEOTIDE SEQUENCE [LARGE SCALE GENOMIC DNA]</scope>
    <source>
        <strain evidence="2">SNU_AA5</strain>
        <tissue evidence="2">Soma without cirri and trophi</tissue>
    </source>
</reference>